<dbReference type="SUPFAM" id="SSF56672">
    <property type="entry name" value="DNA/RNA polymerases"/>
    <property type="match status" value="2"/>
</dbReference>
<dbReference type="Pfam" id="PF00078">
    <property type="entry name" value="RVT_1"/>
    <property type="match status" value="1"/>
</dbReference>
<dbReference type="InterPro" id="IPR043502">
    <property type="entry name" value="DNA/RNA_pol_sf"/>
</dbReference>
<protein>
    <submittedName>
        <fullName evidence="3">Retrovirus-related Pol polyprotein from transposon 17.6</fullName>
    </submittedName>
</protein>
<proteinExistence type="predicted"/>
<dbReference type="PANTHER" id="PTHR37984:SF5">
    <property type="entry name" value="PROTEIN NYNRIN-LIKE"/>
    <property type="match status" value="1"/>
</dbReference>
<evidence type="ECO:0000259" key="2">
    <source>
        <dbReference type="Pfam" id="PF00078"/>
    </source>
</evidence>
<dbReference type="InterPro" id="IPR012337">
    <property type="entry name" value="RNaseH-like_sf"/>
</dbReference>
<keyword evidence="1" id="KW-0175">Coiled coil</keyword>
<dbReference type="OrthoDB" id="6435686at2759"/>
<dbReference type="FunFam" id="3.30.70.270:FF:000003">
    <property type="entry name" value="Transposon Ty3-G Gag-Pol polyprotein"/>
    <property type="match status" value="1"/>
</dbReference>
<evidence type="ECO:0000313" key="4">
    <source>
        <dbReference type="Proteomes" id="UP000054359"/>
    </source>
</evidence>
<accession>A0A087TDM0</accession>
<dbReference type="InterPro" id="IPR036397">
    <property type="entry name" value="RNaseH_sf"/>
</dbReference>
<dbReference type="SUPFAM" id="SSF53098">
    <property type="entry name" value="Ribonuclease H-like"/>
    <property type="match status" value="1"/>
</dbReference>
<dbReference type="STRING" id="407821.A0A087TDM0"/>
<feature type="coiled-coil region" evidence="1">
    <location>
        <begin position="341"/>
        <end position="368"/>
    </location>
</feature>
<dbReference type="Proteomes" id="UP000054359">
    <property type="component" value="Unassembled WGS sequence"/>
</dbReference>
<dbReference type="OMA" id="ANEWEYS"/>
<dbReference type="Gene3D" id="3.30.420.10">
    <property type="entry name" value="Ribonuclease H-like superfamily/Ribonuclease H"/>
    <property type="match status" value="1"/>
</dbReference>
<name>A0A087TDM0_STEMI</name>
<sequence length="529" mass="59788">MKSIHKIIAQDDITILANTEILLPGSIVEKRNFRYGIMKYSKNCNSPKGVLMSSALTDLSRAVIPVRAANVTDKARVIKKGAVVAACNPVTSVERNSSITESASSGNIMSELLQNAQLNDEERNAAGRVIQDLQDTFSRSSSDVDRTSLTQHRIDTVDHPPIKQQPRRLPIVKQEEVRTLLKDMQESDVIEPSANPWESPNVLVRKKTVEPDFALAIVGYLSRVGKVVLCHHLSKIAIPRFILNPEADSIEIHSFLGASQRVYGTGVYVKLRKQEETSIPLTEEAKLKTAFVTPDNTGQFERMIFGLANAPAEFQRLMNQVLGPLLSKEVLCYLDDILIPAKSWKEMMEKLRKVFDRLREAKLKLKLTKCEFGKDEVEYLGFLIKSIGMQTPGPRTVRAVLNFPKPTNEHKDKQFLGLTSFLEARHPSGNGMVKRANRTILATIKTNKKNPNHKDWDKKIKECERNLNNMINKTTNKTPFEMLHGYSPKFNDGLMRIITDGDANEWEYSVILQNEARTRIEDMQRKIKA</sequence>
<dbReference type="Gene3D" id="3.30.70.270">
    <property type="match status" value="1"/>
</dbReference>
<evidence type="ECO:0000313" key="3">
    <source>
        <dbReference type="EMBL" id="KFM63209.1"/>
    </source>
</evidence>
<feature type="non-terminal residue" evidence="3">
    <location>
        <position position="529"/>
    </location>
</feature>
<dbReference type="PANTHER" id="PTHR37984">
    <property type="entry name" value="PROTEIN CBG26694"/>
    <property type="match status" value="1"/>
</dbReference>
<dbReference type="AlphaFoldDB" id="A0A087TDM0"/>
<reference evidence="3 4" key="1">
    <citation type="submission" date="2013-11" db="EMBL/GenBank/DDBJ databases">
        <title>Genome sequencing of Stegodyphus mimosarum.</title>
        <authorList>
            <person name="Bechsgaard J."/>
        </authorList>
    </citation>
    <scope>NUCLEOTIDE SEQUENCE [LARGE SCALE GENOMIC DNA]</scope>
</reference>
<dbReference type="GO" id="GO:0003676">
    <property type="term" value="F:nucleic acid binding"/>
    <property type="evidence" value="ECO:0007669"/>
    <property type="project" value="InterPro"/>
</dbReference>
<organism evidence="3 4">
    <name type="scientific">Stegodyphus mimosarum</name>
    <name type="common">African social velvet spider</name>
    <dbReference type="NCBI Taxonomy" id="407821"/>
    <lineage>
        <taxon>Eukaryota</taxon>
        <taxon>Metazoa</taxon>
        <taxon>Ecdysozoa</taxon>
        <taxon>Arthropoda</taxon>
        <taxon>Chelicerata</taxon>
        <taxon>Arachnida</taxon>
        <taxon>Araneae</taxon>
        <taxon>Araneomorphae</taxon>
        <taxon>Entelegynae</taxon>
        <taxon>Eresoidea</taxon>
        <taxon>Eresidae</taxon>
        <taxon>Stegodyphus</taxon>
    </lineage>
</organism>
<dbReference type="InterPro" id="IPR043128">
    <property type="entry name" value="Rev_trsase/Diguanyl_cyclase"/>
</dbReference>
<dbReference type="InterPro" id="IPR050951">
    <property type="entry name" value="Retrovirus_Pol_polyprotein"/>
</dbReference>
<dbReference type="CDD" id="cd01647">
    <property type="entry name" value="RT_LTR"/>
    <property type="match status" value="1"/>
</dbReference>
<dbReference type="Gene3D" id="3.10.10.10">
    <property type="entry name" value="HIV Type 1 Reverse Transcriptase, subunit A, domain 1"/>
    <property type="match status" value="1"/>
</dbReference>
<evidence type="ECO:0000256" key="1">
    <source>
        <dbReference type="SAM" id="Coils"/>
    </source>
</evidence>
<keyword evidence="4" id="KW-1185">Reference proteome</keyword>
<dbReference type="GO" id="GO:0042575">
    <property type="term" value="C:DNA polymerase complex"/>
    <property type="evidence" value="ECO:0007669"/>
    <property type="project" value="UniProtKB-ARBA"/>
</dbReference>
<dbReference type="EMBL" id="KK114741">
    <property type="protein sequence ID" value="KFM63209.1"/>
    <property type="molecule type" value="Genomic_DNA"/>
</dbReference>
<feature type="domain" description="Reverse transcriptase" evidence="2">
    <location>
        <begin position="278"/>
        <end position="383"/>
    </location>
</feature>
<gene>
    <name evidence="3" type="ORF">X975_27192</name>
</gene>
<dbReference type="InterPro" id="IPR000477">
    <property type="entry name" value="RT_dom"/>
</dbReference>
<dbReference type="GO" id="GO:0071897">
    <property type="term" value="P:DNA biosynthetic process"/>
    <property type="evidence" value="ECO:0007669"/>
    <property type="project" value="UniProtKB-ARBA"/>
</dbReference>